<reference evidence="4 5" key="1">
    <citation type="submission" date="2024-05" db="EMBL/GenBank/DDBJ databases">
        <authorList>
            <person name="Wallberg A."/>
        </authorList>
    </citation>
    <scope>NUCLEOTIDE SEQUENCE [LARGE SCALE GENOMIC DNA]</scope>
</reference>
<sequence>MSEDNFASWLDDNKVAIISVTCSLLVYMRLELVTHPIAFLVVVVSGIVLLRWWLQGPKCKSKATLVGKVVVITGANTGIGKETAKDLARRGARIVMLCRDLDKARVAAEEIHHETGSTVGVFQLDLASLESIRNTADTLKQAEPNIHILINNAGVMMCPRWETKDGFEMQLGTNHLGHFLLTLMLLEQIKNSAPARIVNVSSIAHTQGKMNWDDLMNEKNYDAKEAYCQSKLANILFTKELAKRLSGTGVTCYSLHPGVVQTELGRHIHESVNGFIHWAFHFCGNFFFKTVVQGAQTSIYCAVDESISKHSGKYYSDCAEKRPNSQALNEEDATKLWEKSLHLVGLEHYNV</sequence>
<keyword evidence="3" id="KW-0472">Membrane</keyword>
<dbReference type="Proteomes" id="UP001497623">
    <property type="component" value="Unassembled WGS sequence"/>
</dbReference>
<accession>A0AAV2QIK0</accession>
<feature type="non-terminal residue" evidence="4">
    <location>
        <position position="351"/>
    </location>
</feature>
<dbReference type="PRINTS" id="PR00081">
    <property type="entry name" value="GDHRDH"/>
</dbReference>
<dbReference type="GO" id="GO:0016491">
    <property type="term" value="F:oxidoreductase activity"/>
    <property type="evidence" value="ECO:0007669"/>
    <property type="project" value="UniProtKB-KW"/>
</dbReference>
<proteinExistence type="inferred from homology"/>
<evidence type="ECO:0000313" key="4">
    <source>
        <dbReference type="EMBL" id="CAL4088042.1"/>
    </source>
</evidence>
<dbReference type="PANTHER" id="PTHR43157:SF31">
    <property type="entry name" value="PHOSPHATIDYLINOSITOL-GLYCAN BIOSYNTHESIS CLASS F PROTEIN"/>
    <property type="match status" value="1"/>
</dbReference>
<dbReference type="PANTHER" id="PTHR43157">
    <property type="entry name" value="PHOSPHATIDYLINOSITOL-GLYCAN BIOSYNTHESIS CLASS F PROTEIN-RELATED"/>
    <property type="match status" value="1"/>
</dbReference>
<keyword evidence="3" id="KW-1133">Transmembrane helix</keyword>
<feature type="transmembrane region" description="Helical" evidence="3">
    <location>
        <begin position="33"/>
        <end position="54"/>
    </location>
</feature>
<evidence type="ECO:0000256" key="3">
    <source>
        <dbReference type="SAM" id="Phobius"/>
    </source>
</evidence>
<dbReference type="Gene3D" id="3.40.50.720">
    <property type="entry name" value="NAD(P)-binding Rossmann-like Domain"/>
    <property type="match status" value="1"/>
</dbReference>
<keyword evidence="3" id="KW-0812">Transmembrane</keyword>
<dbReference type="EMBL" id="CAXKWB010007695">
    <property type="protein sequence ID" value="CAL4088042.1"/>
    <property type="molecule type" value="Genomic_DNA"/>
</dbReference>
<evidence type="ECO:0000256" key="1">
    <source>
        <dbReference type="ARBA" id="ARBA00023002"/>
    </source>
</evidence>
<name>A0AAV2QIK0_MEGNR</name>
<keyword evidence="5" id="KW-1185">Reference proteome</keyword>
<dbReference type="AlphaFoldDB" id="A0AAV2QIK0"/>
<gene>
    <name evidence="4" type="ORF">MNOR_LOCUS13446</name>
</gene>
<dbReference type="InterPro" id="IPR002347">
    <property type="entry name" value="SDR_fam"/>
</dbReference>
<evidence type="ECO:0008006" key="6">
    <source>
        <dbReference type="Google" id="ProtNLM"/>
    </source>
</evidence>
<organism evidence="4 5">
    <name type="scientific">Meganyctiphanes norvegica</name>
    <name type="common">Northern krill</name>
    <name type="synonym">Thysanopoda norvegica</name>
    <dbReference type="NCBI Taxonomy" id="48144"/>
    <lineage>
        <taxon>Eukaryota</taxon>
        <taxon>Metazoa</taxon>
        <taxon>Ecdysozoa</taxon>
        <taxon>Arthropoda</taxon>
        <taxon>Crustacea</taxon>
        <taxon>Multicrustacea</taxon>
        <taxon>Malacostraca</taxon>
        <taxon>Eumalacostraca</taxon>
        <taxon>Eucarida</taxon>
        <taxon>Euphausiacea</taxon>
        <taxon>Euphausiidae</taxon>
        <taxon>Meganyctiphanes</taxon>
    </lineage>
</organism>
<comment type="similarity">
    <text evidence="2">Belongs to the short-chain dehydrogenases/reductases (SDR) family.</text>
</comment>
<dbReference type="SUPFAM" id="SSF51735">
    <property type="entry name" value="NAD(P)-binding Rossmann-fold domains"/>
    <property type="match status" value="1"/>
</dbReference>
<protein>
    <recommendedName>
        <fullName evidence="6">Retinol dehydrogenase 11</fullName>
    </recommendedName>
</protein>
<dbReference type="Pfam" id="PF00106">
    <property type="entry name" value="adh_short"/>
    <property type="match status" value="1"/>
</dbReference>
<dbReference type="InterPro" id="IPR036291">
    <property type="entry name" value="NAD(P)-bd_dom_sf"/>
</dbReference>
<evidence type="ECO:0000313" key="5">
    <source>
        <dbReference type="Proteomes" id="UP001497623"/>
    </source>
</evidence>
<dbReference type="PRINTS" id="PR00080">
    <property type="entry name" value="SDRFAMILY"/>
</dbReference>
<evidence type="ECO:0000256" key="2">
    <source>
        <dbReference type="RuleBase" id="RU000363"/>
    </source>
</evidence>
<comment type="caution">
    <text evidence="4">The sequence shown here is derived from an EMBL/GenBank/DDBJ whole genome shotgun (WGS) entry which is preliminary data.</text>
</comment>
<keyword evidence="1" id="KW-0560">Oxidoreductase</keyword>